<dbReference type="Proteomes" id="UP000254712">
    <property type="component" value="Unassembled WGS sequence"/>
</dbReference>
<organism evidence="4 5">
    <name type="scientific">Salmonella enterica I</name>
    <dbReference type="NCBI Taxonomy" id="59201"/>
    <lineage>
        <taxon>Bacteria</taxon>
        <taxon>Pseudomonadati</taxon>
        <taxon>Pseudomonadota</taxon>
        <taxon>Gammaproteobacteria</taxon>
        <taxon>Enterobacterales</taxon>
        <taxon>Enterobacteriaceae</taxon>
        <taxon>Salmonella</taxon>
    </lineage>
</organism>
<reference evidence="4 5" key="1">
    <citation type="submission" date="2018-06" db="EMBL/GenBank/DDBJ databases">
        <authorList>
            <consortium name="Pathogen Informatics"/>
            <person name="Doyle S."/>
        </authorList>
    </citation>
    <scope>NUCLEOTIDE SEQUENCE [LARGE SCALE GENOMIC DNA]</scope>
    <source>
        <strain evidence="4 5">NCTC8261</strain>
    </source>
</reference>
<protein>
    <submittedName>
        <fullName evidence="4">ATP-dependent Clp protease ATP-binding subunit</fullName>
    </submittedName>
</protein>
<keyword evidence="1" id="KW-0547">Nucleotide-binding</keyword>
<dbReference type="GO" id="GO:0008233">
    <property type="term" value="F:peptidase activity"/>
    <property type="evidence" value="ECO:0007669"/>
    <property type="project" value="UniProtKB-KW"/>
</dbReference>
<dbReference type="GO" id="GO:0005737">
    <property type="term" value="C:cytoplasm"/>
    <property type="evidence" value="ECO:0007669"/>
    <property type="project" value="TreeGrafter"/>
</dbReference>
<dbReference type="EMBL" id="UGXT01000002">
    <property type="protein sequence ID" value="SUH38404.1"/>
    <property type="molecule type" value="Genomic_DNA"/>
</dbReference>
<dbReference type="InterPro" id="IPR027417">
    <property type="entry name" value="P-loop_NTPase"/>
</dbReference>
<evidence type="ECO:0000313" key="4">
    <source>
        <dbReference type="EMBL" id="SUH38404.1"/>
    </source>
</evidence>
<sequence>MSEYMERHTVSRLIGAPPGYVGFDQGGLLTDAVIKHPHAVLLLDEIEKAAPGCL</sequence>
<accession>A0A379WX45</accession>
<dbReference type="Gene3D" id="3.40.50.300">
    <property type="entry name" value="P-loop containing nucleotide triphosphate hydrolases"/>
    <property type="match status" value="1"/>
</dbReference>
<gene>
    <name evidence="4" type="primary">clpA_4</name>
    <name evidence="4" type="ORF">NCTC8261_04731</name>
</gene>
<dbReference type="GO" id="GO:0006508">
    <property type="term" value="P:proteolysis"/>
    <property type="evidence" value="ECO:0007669"/>
    <property type="project" value="UniProtKB-KW"/>
</dbReference>
<name>A0A379WX45_SALET</name>
<dbReference type="AlphaFoldDB" id="A0A379WX45"/>
<keyword evidence="2 4" id="KW-0067">ATP-binding</keyword>
<dbReference type="GO" id="GO:0034605">
    <property type="term" value="P:cellular response to heat"/>
    <property type="evidence" value="ECO:0007669"/>
    <property type="project" value="TreeGrafter"/>
</dbReference>
<dbReference type="PANTHER" id="PTHR11638:SF111">
    <property type="entry name" value="ATP-DEPENDENT CLP PROTEASE ATP-BINDING SUBUNIT CLPA"/>
    <property type="match status" value="1"/>
</dbReference>
<evidence type="ECO:0000259" key="3">
    <source>
        <dbReference type="Pfam" id="PF07724"/>
    </source>
</evidence>
<dbReference type="Pfam" id="PF07724">
    <property type="entry name" value="AAA_2"/>
    <property type="match status" value="1"/>
</dbReference>
<evidence type="ECO:0000313" key="5">
    <source>
        <dbReference type="Proteomes" id="UP000254712"/>
    </source>
</evidence>
<keyword evidence="4" id="KW-0378">Hydrolase</keyword>
<dbReference type="InterPro" id="IPR001270">
    <property type="entry name" value="ClpA/B"/>
</dbReference>
<feature type="domain" description="ATPase AAA-type core" evidence="3">
    <location>
        <begin position="1"/>
        <end position="52"/>
    </location>
</feature>
<dbReference type="PANTHER" id="PTHR11638">
    <property type="entry name" value="ATP-DEPENDENT CLP PROTEASE"/>
    <property type="match status" value="1"/>
</dbReference>
<dbReference type="GO" id="GO:0016887">
    <property type="term" value="F:ATP hydrolysis activity"/>
    <property type="evidence" value="ECO:0007669"/>
    <property type="project" value="InterPro"/>
</dbReference>
<evidence type="ECO:0000256" key="2">
    <source>
        <dbReference type="ARBA" id="ARBA00022840"/>
    </source>
</evidence>
<dbReference type="SUPFAM" id="SSF52540">
    <property type="entry name" value="P-loop containing nucleoside triphosphate hydrolases"/>
    <property type="match status" value="1"/>
</dbReference>
<evidence type="ECO:0000256" key="1">
    <source>
        <dbReference type="ARBA" id="ARBA00022741"/>
    </source>
</evidence>
<dbReference type="PRINTS" id="PR00300">
    <property type="entry name" value="CLPPROTEASEA"/>
</dbReference>
<dbReference type="GO" id="GO:0005524">
    <property type="term" value="F:ATP binding"/>
    <property type="evidence" value="ECO:0007669"/>
    <property type="project" value="UniProtKB-KW"/>
</dbReference>
<proteinExistence type="predicted"/>
<keyword evidence="4" id="KW-0645">Protease</keyword>
<dbReference type="InterPro" id="IPR003959">
    <property type="entry name" value="ATPase_AAA_core"/>
</dbReference>
<dbReference type="InterPro" id="IPR050130">
    <property type="entry name" value="ClpA_ClpB"/>
</dbReference>